<organism evidence="1 2">
    <name type="scientific">Paenibacillus lycopersici</name>
    <dbReference type="NCBI Taxonomy" id="2704462"/>
    <lineage>
        <taxon>Bacteria</taxon>
        <taxon>Bacillati</taxon>
        <taxon>Bacillota</taxon>
        <taxon>Bacilli</taxon>
        <taxon>Bacillales</taxon>
        <taxon>Paenibacillaceae</taxon>
        <taxon>Paenibacillus</taxon>
    </lineage>
</organism>
<dbReference type="InterPro" id="IPR008979">
    <property type="entry name" value="Galactose-bd-like_sf"/>
</dbReference>
<dbReference type="Proteomes" id="UP000476064">
    <property type="component" value="Chromosome"/>
</dbReference>
<gene>
    <name evidence="1" type="ORF">GXP70_18085</name>
</gene>
<evidence type="ECO:0000313" key="2">
    <source>
        <dbReference type="Proteomes" id="UP000476064"/>
    </source>
</evidence>
<evidence type="ECO:0008006" key="3">
    <source>
        <dbReference type="Google" id="ProtNLM"/>
    </source>
</evidence>
<dbReference type="Gene3D" id="2.60.120.260">
    <property type="entry name" value="Galactose-binding domain-like"/>
    <property type="match status" value="1"/>
</dbReference>
<dbReference type="SUPFAM" id="SSF49785">
    <property type="entry name" value="Galactose-binding domain-like"/>
    <property type="match status" value="1"/>
</dbReference>
<dbReference type="KEGG" id="plyc:GXP70_18085"/>
<dbReference type="RefSeq" id="WP_162358133.1">
    <property type="nucleotide sequence ID" value="NZ_CP048209.1"/>
</dbReference>
<evidence type="ECO:0000313" key="1">
    <source>
        <dbReference type="EMBL" id="QHT61694.1"/>
    </source>
</evidence>
<protein>
    <recommendedName>
        <fullName evidence="3">Carbohydrate-binding protein CenC</fullName>
    </recommendedName>
</protein>
<keyword evidence="2" id="KW-1185">Reference proteome</keyword>
<dbReference type="AlphaFoldDB" id="A0A6C0G2X7"/>
<reference evidence="1 2" key="1">
    <citation type="submission" date="2020-01" db="EMBL/GenBank/DDBJ databases">
        <title>Paenibacillus sp. nov., isolated from tomato rhizosphere.</title>
        <authorList>
            <person name="Weon H.-Y."/>
            <person name="Lee S.A."/>
        </authorList>
    </citation>
    <scope>NUCLEOTIDE SEQUENCE [LARGE SCALE GENOMIC DNA]</scope>
    <source>
        <strain evidence="1 2">12200R-189</strain>
    </source>
</reference>
<dbReference type="EMBL" id="CP048209">
    <property type="protein sequence ID" value="QHT61694.1"/>
    <property type="molecule type" value="Genomic_DNA"/>
</dbReference>
<accession>A0A6C0G2X7</accession>
<name>A0A6C0G2X7_9BACL</name>
<sequence>MANLPSNRTKLNTAIANQQPSIVASSQANREALIEAYDTIDLLNQKADSLVAGGLLVPFPPDFQSRQAIINGNFDIWQRGTSFTGLNGFSADRWTIQFDGTLAADVSRQSITPGQTDVPNEPTYYHRINVTSVGTGTRVGIQQRIEDVRTFAGKKVTHTFWIRSNRTGLNVRKDIYLQNFGSGGSTQVSATTGQSQSLAANVWTPITFTATLPSISGKTVGANSYLAFEIRCLTPQTGDVIDIAQVSINEGSSALPFQSRPIADELMLCQRYYEKSYAYGTAPGTAISNGCVQSTSLTTFLLTRNDVGFRVNKRVQPTMTIYSTQNGTVGSSTEITSGGTFVADRAVTATAVESSFSVGASAGAFTANNFQRFHWTADAEL</sequence>
<proteinExistence type="predicted"/>